<dbReference type="InterPro" id="IPR038695">
    <property type="entry name" value="Saro_0823-like_sf"/>
</dbReference>
<dbReference type="InterPro" id="IPR003795">
    <property type="entry name" value="DUF192"/>
</dbReference>
<sequence>MLRSIRAIGLAALLSAPAVHAQAISYVVLKGQTYYVELAENDQSRAYGLMFRERMAADRGMFFLFPEEAMQAFWMKNTLIPLDILYFDKNYKLVNVQHDVQPCKADPCPAYPSEGPAQYVLELNAGTAAKIGVKPGDKLEFHR</sequence>
<feature type="chain" id="PRO_5045504465" evidence="1">
    <location>
        <begin position="22"/>
        <end position="143"/>
    </location>
</feature>
<evidence type="ECO:0000256" key="1">
    <source>
        <dbReference type="SAM" id="SignalP"/>
    </source>
</evidence>
<name>A0ABY6BH16_9GAMM</name>
<organism evidence="2 3">
    <name type="scientific">Tahibacter amnicola</name>
    <dbReference type="NCBI Taxonomy" id="2976241"/>
    <lineage>
        <taxon>Bacteria</taxon>
        <taxon>Pseudomonadati</taxon>
        <taxon>Pseudomonadota</taxon>
        <taxon>Gammaproteobacteria</taxon>
        <taxon>Lysobacterales</taxon>
        <taxon>Rhodanobacteraceae</taxon>
        <taxon>Tahibacter</taxon>
    </lineage>
</organism>
<keyword evidence="3" id="KW-1185">Reference proteome</keyword>
<accession>A0ABY6BH16</accession>
<feature type="signal peptide" evidence="1">
    <location>
        <begin position="1"/>
        <end position="21"/>
    </location>
</feature>
<dbReference type="RefSeq" id="WP_261696012.1">
    <property type="nucleotide sequence ID" value="NZ_CP104694.1"/>
</dbReference>
<dbReference type="PANTHER" id="PTHR37953:SF1">
    <property type="entry name" value="UPF0127 PROTEIN MJ1496"/>
    <property type="match status" value="1"/>
</dbReference>
<reference evidence="2" key="1">
    <citation type="submission" date="2022-09" db="EMBL/GenBank/DDBJ databases">
        <title>Tahibacter sp. nov., isolated from a fresh water.</title>
        <authorList>
            <person name="Baek J.H."/>
            <person name="Lee J.K."/>
            <person name="Kim J.M."/>
            <person name="Jeon C.O."/>
        </authorList>
    </citation>
    <scope>NUCLEOTIDE SEQUENCE</scope>
    <source>
        <strain evidence="2">W38</strain>
    </source>
</reference>
<evidence type="ECO:0000313" key="3">
    <source>
        <dbReference type="Proteomes" id="UP001064632"/>
    </source>
</evidence>
<dbReference type="EMBL" id="CP104694">
    <property type="protein sequence ID" value="UXI69054.1"/>
    <property type="molecule type" value="Genomic_DNA"/>
</dbReference>
<protein>
    <submittedName>
        <fullName evidence="2">DUF192 domain-containing protein</fullName>
    </submittedName>
</protein>
<gene>
    <name evidence="2" type="ORF">N4264_05200</name>
</gene>
<dbReference type="Gene3D" id="2.60.120.1140">
    <property type="entry name" value="Protein of unknown function DUF192"/>
    <property type="match status" value="1"/>
</dbReference>
<keyword evidence="1" id="KW-0732">Signal</keyword>
<dbReference type="Proteomes" id="UP001064632">
    <property type="component" value="Chromosome"/>
</dbReference>
<proteinExistence type="predicted"/>
<dbReference type="PANTHER" id="PTHR37953">
    <property type="entry name" value="UPF0127 PROTEIN MJ1496"/>
    <property type="match status" value="1"/>
</dbReference>
<dbReference type="Pfam" id="PF02643">
    <property type="entry name" value="DUF192"/>
    <property type="match status" value="1"/>
</dbReference>
<evidence type="ECO:0000313" key="2">
    <source>
        <dbReference type="EMBL" id="UXI69054.1"/>
    </source>
</evidence>